<reference evidence="4 5" key="1">
    <citation type="submission" date="2024-01" db="EMBL/GenBank/DDBJ databases">
        <title>A draft genome for a cacao thread blight-causing isolate of Paramarasmius palmivorus.</title>
        <authorList>
            <person name="Baruah I.K."/>
            <person name="Bukari Y."/>
            <person name="Amoako-Attah I."/>
            <person name="Meinhardt L.W."/>
            <person name="Bailey B.A."/>
            <person name="Cohen S.P."/>
        </authorList>
    </citation>
    <scope>NUCLEOTIDE SEQUENCE [LARGE SCALE GENOMIC DNA]</scope>
    <source>
        <strain evidence="4 5">GH-12</strain>
    </source>
</reference>
<dbReference type="AlphaFoldDB" id="A0AAW0D2G6"/>
<feature type="coiled-coil region" evidence="1">
    <location>
        <begin position="65"/>
        <end position="92"/>
    </location>
</feature>
<evidence type="ECO:0000313" key="4">
    <source>
        <dbReference type="EMBL" id="KAK7045798.1"/>
    </source>
</evidence>
<feature type="compositionally biased region" description="Low complexity" evidence="2">
    <location>
        <begin position="1"/>
        <end position="15"/>
    </location>
</feature>
<evidence type="ECO:0000256" key="2">
    <source>
        <dbReference type="SAM" id="MobiDB-lite"/>
    </source>
</evidence>
<evidence type="ECO:0000256" key="1">
    <source>
        <dbReference type="SAM" id="Coils"/>
    </source>
</evidence>
<comment type="caution">
    <text evidence="4">The sequence shown here is derived from an EMBL/GenBank/DDBJ whole genome shotgun (WGS) entry which is preliminary data.</text>
</comment>
<organism evidence="4 5">
    <name type="scientific">Paramarasmius palmivorus</name>
    <dbReference type="NCBI Taxonomy" id="297713"/>
    <lineage>
        <taxon>Eukaryota</taxon>
        <taxon>Fungi</taxon>
        <taxon>Dikarya</taxon>
        <taxon>Basidiomycota</taxon>
        <taxon>Agaricomycotina</taxon>
        <taxon>Agaricomycetes</taxon>
        <taxon>Agaricomycetidae</taxon>
        <taxon>Agaricales</taxon>
        <taxon>Marasmiineae</taxon>
        <taxon>Marasmiaceae</taxon>
        <taxon>Paramarasmius</taxon>
    </lineage>
</organism>
<feature type="region of interest" description="Disordered" evidence="2">
    <location>
        <begin position="1"/>
        <end position="59"/>
    </location>
</feature>
<feature type="transmembrane region" description="Helical" evidence="3">
    <location>
        <begin position="113"/>
        <end position="135"/>
    </location>
</feature>
<proteinExistence type="predicted"/>
<feature type="compositionally biased region" description="Low complexity" evidence="2">
    <location>
        <begin position="210"/>
        <end position="253"/>
    </location>
</feature>
<keyword evidence="3" id="KW-0472">Membrane</keyword>
<protein>
    <submittedName>
        <fullName evidence="4">Uncharacterized protein</fullName>
    </submittedName>
</protein>
<name>A0AAW0D2G6_9AGAR</name>
<feature type="compositionally biased region" description="Low complexity" evidence="2">
    <location>
        <begin position="263"/>
        <end position="274"/>
    </location>
</feature>
<accession>A0AAW0D2G6</accession>
<keyword evidence="5" id="KW-1185">Reference proteome</keyword>
<keyword evidence="3" id="KW-1133">Transmembrane helix</keyword>
<dbReference type="Proteomes" id="UP001383192">
    <property type="component" value="Unassembled WGS sequence"/>
</dbReference>
<evidence type="ECO:0000313" key="5">
    <source>
        <dbReference type="Proteomes" id="UP001383192"/>
    </source>
</evidence>
<dbReference type="EMBL" id="JAYKXP010000023">
    <property type="protein sequence ID" value="KAK7045798.1"/>
    <property type="molecule type" value="Genomic_DNA"/>
</dbReference>
<evidence type="ECO:0000256" key="3">
    <source>
        <dbReference type="SAM" id="Phobius"/>
    </source>
</evidence>
<keyword evidence="3" id="KW-0812">Transmembrane</keyword>
<keyword evidence="1" id="KW-0175">Coiled coil</keyword>
<gene>
    <name evidence="4" type="ORF">VNI00_007200</name>
</gene>
<feature type="region of interest" description="Disordered" evidence="2">
    <location>
        <begin position="210"/>
        <end position="274"/>
    </location>
</feature>
<sequence>MSNPSTSPSSKSATSIGPQNTDLPMRGPQSSDGSSIAVRMNRLNLSDGESHPSSQEGEAFPEKCLRLLREVKETEDERLTKLEAALIKMNKEMGEGIAGIGDAIRRLSQDVRILAAIVVAGFIVNGVMLRSRWILRLVVLYRLVSIPCDRQALVAANCASSTDWTCICTSATYQDTLRTCFEGCPQDKEAILGRQAQACGAAGLTVTNTGSATGSGPSAPTSSASGSGVPTSASVSVSTGPGLPSTSPTQTSGGVSGSGTSEGAGSPTTTSGATALNPSWLVMIGGIAALMMEV</sequence>
<feature type="compositionally biased region" description="Polar residues" evidence="2">
    <location>
        <begin position="16"/>
        <end position="34"/>
    </location>
</feature>